<sequence>MTGRHRLFRAPGVYQPQPDTWLLARAMGEAALPDGRRVLDACTGTGALAIEAARAGAHAVTGVDMSRAALLSAWINSRVRGIELELLRGDVRTVMRDRTFDVVLANPPYVPSARHAPGSRAARAWDAGQHGRDLLNPLCRMLPALLAPGGVALIVHSAVCGPHISLTQLRDGGLKAAVVARSVVPFGPVMRKRAAWLESAGLIEPGQRDEELVVIRADRTR</sequence>
<name>A0A1W0AS12_9NOCA</name>
<dbReference type="PROSITE" id="PS00092">
    <property type="entry name" value="N6_MTASE"/>
    <property type="match status" value="1"/>
</dbReference>
<keyword evidence="3 6" id="KW-0808">Transferase</keyword>
<evidence type="ECO:0000256" key="2">
    <source>
        <dbReference type="ARBA" id="ARBA00022603"/>
    </source>
</evidence>
<dbReference type="GO" id="GO:0003676">
    <property type="term" value="F:nucleic acid binding"/>
    <property type="evidence" value="ECO:0007669"/>
    <property type="project" value="InterPro"/>
</dbReference>
<dbReference type="PANTHER" id="PTHR45875">
    <property type="entry name" value="METHYLTRANSFERASE N6AMT1"/>
    <property type="match status" value="1"/>
</dbReference>
<dbReference type="GO" id="GO:0035657">
    <property type="term" value="C:eRF1 methyltransferase complex"/>
    <property type="evidence" value="ECO:0007669"/>
    <property type="project" value="TreeGrafter"/>
</dbReference>
<evidence type="ECO:0000256" key="4">
    <source>
        <dbReference type="ARBA" id="ARBA00022691"/>
    </source>
</evidence>
<keyword evidence="7" id="KW-1185">Reference proteome</keyword>
<dbReference type="InterPro" id="IPR002052">
    <property type="entry name" value="DNA_methylase_N6_adenine_CS"/>
</dbReference>
<evidence type="ECO:0000259" key="5">
    <source>
        <dbReference type="Pfam" id="PF05175"/>
    </source>
</evidence>
<gene>
    <name evidence="6" type="ORF">B0T46_09820</name>
</gene>
<dbReference type="Proteomes" id="UP000188836">
    <property type="component" value="Unassembled WGS sequence"/>
</dbReference>
<dbReference type="AlphaFoldDB" id="A0A1W0AS12"/>
<dbReference type="GO" id="GO:0008757">
    <property type="term" value="F:S-adenosylmethionine-dependent methyltransferase activity"/>
    <property type="evidence" value="ECO:0007669"/>
    <property type="project" value="TreeGrafter"/>
</dbReference>
<protein>
    <submittedName>
        <fullName evidence="6">Methyltransferase</fullName>
    </submittedName>
</protein>
<dbReference type="GO" id="GO:0032259">
    <property type="term" value="P:methylation"/>
    <property type="evidence" value="ECO:0007669"/>
    <property type="project" value="UniProtKB-KW"/>
</dbReference>
<dbReference type="RefSeq" id="WP_077116267.1">
    <property type="nucleotide sequence ID" value="NZ_LOKT01000017.1"/>
</dbReference>
<reference evidence="6 7" key="1">
    <citation type="journal article" date="2016" name="Antonie Van Leeuwenhoek">
        <title>Nocardia donostiensis sp. nov., isolated from human respiratory specimens.</title>
        <authorList>
            <person name="Ercibengoa M."/>
            <person name="Bell M."/>
            <person name="Marimon J.M."/>
            <person name="Humrighouse B."/>
            <person name="Klenk H.P."/>
            <person name="Potter G."/>
            <person name="Perez-Trallero E."/>
        </authorList>
    </citation>
    <scope>NUCLEOTIDE SEQUENCE [LARGE SCALE GENOMIC DNA]</scope>
    <source>
        <strain evidence="6 7">X1655</strain>
    </source>
</reference>
<dbReference type="EMBL" id="MUMY01000007">
    <property type="protein sequence ID" value="ONM48787.1"/>
    <property type="molecule type" value="Genomic_DNA"/>
</dbReference>
<evidence type="ECO:0000256" key="3">
    <source>
        <dbReference type="ARBA" id="ARBA00022679"/>
    </source>
</evidence>
<proteinExistence type="inferred from homology"/>
<organism evidence="6 7">
    <name type="scientific">Nocardia donostiensis</name>
    <dbReference type="NCBI Taxonomy" id="1538463"/>
    <lineage>
        <taxon>Bacteria</taxon>
        <taxon>Bacillati</taxon>
        <taxon>Actinomycetota</taxon>
        <taxon>Actinomycetes</taxon>
        <taxon>Mycobacteriales</taxon>
        <taxon>Nocardiaceae</taxon>
        <taxon>Nocardia</taxon>
    </lineage>
</organism>
<dbReference type="GO" id="GO:0008276">
    <property type="term" value="F:protein methyltransferase activity"/>
    <property type="evidence" value="ECO:0007669"/>
    <property type="project" value="TreeGrafter"/>
</dbReference>
<dbReference type="InterPro" id="IPR029063">
    <property type="entry name" value="SAM-dependent_MTases_sf"/>
</dbReference>
<dbReference type="PANTHER" id="PTHR45875:SF1">
    <property type="entry name" value="METHYLTRANSFERASE N6AMT1"/>
    <property type="match status" value="1"/>
</dbReference>
<dbReference type="Gene3D" id="3.40.50.150">
    <property type="entry name" value="Vaccinia Virus protein VP39"/>
    <property type="match status" value="1"/>
</dbReference>
<comment type="similarity">
    <text evidence="1">Belongs to the eukaryotic/archaeal PrmC-related family.</text>
</comment>
<dbReference type="Pfam" id="PF05175">
    <property type="entry name" value="MTS"/>
    <property type="match status" value="1"/>
</dbReference>
<dbReference type="CDD" id="cd02440">
    <property type="entry name" value="AdoMet_MTases"/>
    <property type="match status" value="1"/>
</dbReference>
<dbReference type="SUPFAM" id="SSF53335">
    <property type="entry name" value="S-adenosyl-L-methionine-dependent methyltransferases"/>
    <property type="match status" value="1"/>
</dbReference>
<evidence type="ECO:0000313" key="7">
    <source>
        <dbReference type="Proteomes" id="UP000188836"/>
    </source>
</evidence>
<keyword evidence="2 6" id="KW-0489">Methyltransferase</keyword>
<dbReference type="InterPro" id="IPR052190">
    <property type="entry name" value="Euk-Arch_PrmC-MTase"/>
</dbReference>
<feature type="domain" description="Methyltransferase small" evidence="5">
    <location>
        <begin position="20"/>
        <end position="110"/>
    </location>
</feature>
<dbReference type="STRING" id="1538463.B0T36_22135"/>
<comment type="caution">
    <text evidence="6">The sequence shown here is derived from an EMBL/GenBank/DDBJ whole genome shotgun (WGS) entry which is preliminary data.</text>
</comment>
<keyword evidence="4" id="KW-0949">S-adenosyl-L-methionine</keyword>
<dbReference type="GO" id="GO:0008170">
    <property type="term" value="F:N-methyltransferase activity"/>
    <property type="evidence" value="ECO:0007669"/>
    <property type="project" value="UniProtKB-ARBA"/>
</dbReference>
<dbReference type="InterPro" id="IPR007848">
    <property type="entry name" value="Small_mtfrase_dom"/>
</dbReference>
<accession>A0A1W0AS12</accession>
<dbReference type="InterPro" id="IPR004557">
    <property type="entry name" value="PrmC-related"/>
</dbReference>
<evidence type="ECO:0000256" key="1">
    <source>
        <dbReference type="ARBA" id="ARBA00006149"/>
    </source>
</evidence>
<evidence type="ECO:0000313" key="6">
    <source>
        <dbReference type="EMBL" id="ONM48787.1"/>
    </source>
</evidence>
<dbReference type="NCBIfam" id="TIGR00537">
    <property type="entry name" value="hemK_rel_arch"/>
    <property type="match status" value="1"/>
</dbReference>